<feature type="transmembrane region" description="Helical" evidence="7">
    <location>
        <begin position="140"/>
        <end position="162"/>
    </location>
</feature>
<sequence>MMKRKKKASYILGNLAMELFLGIVAVLCLYPILYIIFASFSDPLRLVQHTGLLFKPLGFTLKGYDVALSYKGIFTGYMNTAVIVVLGTLINMVMTVLGAYALSRKEMYTYRFLNLFFVFTMFFSGGLIPTYILIKNLGLIDSLFALILPVAINTWNLIILRTTISGLPESLVESARIDGANDIVILCKLIVPLVKPTLAVLVLYYIVGHWNSWFNAMLYIKDRDKFPLQLILREILIANTSNAASSMVMDLSEMDKYKQLVKYCTTVIATLPILCVYPFLQKYFVKGVMVGAVKG</sequence>
<keyword evidence="5 7" id="KW-1133">Transmembrane helix</keyword>
<evidence type="ECO:0000256" key="5">
    <source>
        <dbReference type="ARBA" id="ARBA00022989"/>
    </source>
</evidence>
<feature type="domain" description="ABC transmembrane type-1" evidence="8">
    <location>
        <begin position="77"/>
        <end position="280"/>
    </location>
</feature>
<evidence type="ECO:0000259" key="8">
    <source>
        <dbReference type="PROSITE" id="PS50928"/>
    </source>
</evidence>
<comment type="subcellular location">
    <subcellularLocation>
        <location evidence="1 7">Cell membrane</location>
        <topology evidence="1 7">Multi-pass membrane protein</topology>
    </subcellularLocation>
</comment>
<accession>A0A1E3ULX4</accession>
<evidence type="ECO:0000256" key="6">
    <source>
        <dbReference type="ARBA" id="ARBA00023136"/>
    </source>
</evidence>
<keyword evidence="3" id="KW-1003">Cell membrane</keyword>
<evidence type="ECO:0000256" key="2">
    <source>
        <dbReference type="ARBA" id="ARBA00022448"/>
    </source>
</evidence>
<evidence type="ECO:0000256" key="7">
    <source>
        <dbReference type="RuleBase" id="RU363032"/>
    </source>
</evidence>
<dbReference type="GO" id="GO:0005886">
    <property type="term" value="C:plasma membrane"/>
    <property type="evidence" value="ECO:0007669"/>
    <property type="project" value="UniProtKB-SubCell"/>
</dbReference>
<dbReference type="PANTHER" id="PTHR43744">
    <property type="entry name" value="ABC TRANSPORTER PERMEASE PROTEIN MG189-RELATED-RELATED"/>
    <property type="match status" value="1"/>
</dbReference>
<dbReference type="EMBL" id="MEHA01000006">
    <property type="protein sequence ID" value="ODR52515.1"/>
    <property type="molecule type" value="Genomic_DNA"/>
</dbReference>
<gene>
    <name evidence="9" type="ORF">BEI59_10820</name>
</gene>
<dbReference type="AlphaFoldDB" id="A0A1E3ULX4"/>
<feature type="transmembrane region" description="Helical" evidence="7">
    <location>
        <begin position="260"/>
        <end position="280"/>
    </location>
</feature>
<dbReference type="RefSeq" id="WP_069156128.1">
    <property type="nucleotide sequence ID" value="NZ_DBGDOY010000031.1"/>
</dbReference>
<proteinExistence type="inferred from homology"/>
<evidence type="ECO:0000313" key="9">
    <source>
        <dbReference type="EMBL" id="ODR52515.1"/>
    </source>
</evidence>
<evidence type="ECO:0000313" key="10">
    <source>
        <dbReference type="Proteomes" id="UP000094271"/>
    </source>
</evidence>
<dbReference type="InterPro" id="IPR000515">
    <property type="entry name" value="MetI-like"/>
</dbReference>
<feature type="transmembrane region" description="Helical" evidence="7">
    <location>
        <begin position="112"/>
        <end position="134"/>
    </location>
</feature>
<evidence type="ECO:0000256" key="3">
    <source>
        <dbReference type="ARBA" id="ARBA00022475"/>
    </source>
</evidence>
<evidence type="ECO:0000256" key="1">
    <source>
        <dbReference type="ARBA" id="ARBA00004651"/>
    </source>
</evidence>
<organism evidence="9 10">
    <name type="scientific">Eisenbergiella tayi</name>
    <dbReference type="NCBI Taxonomy" id="1432052"/>
    <lineage>
        <taxon>Bacteria</taxon>
        <taxon>Bacillati</taxon>
        <taxon>Bacillota</taxon>
        <taxon>Clostridia</taxon>
        <taxon>Lachnospirales</taxon>
        <taxon>Lachnospiraceae</taxon>
        <taxon>Eisenbergiella</taxon>
    </lineage>
</organism>
<dbReference type="PROSITE" id="PS50928">
    <property type="entry name" value="ABC_TM1"/>
    <property type="match status" value="1"/>
</dbReference>
<reference evidence="9 10" key="1">
    <citation type="submission" date="2016-08" db="EMBL/GenBank/DDBJ databases">
        <authorList>
            <person name="Seilhamer J.J."/>
        </authorList>
    </citation>
    <scope>NUCLEOTIDE SEQUENCE [LARGE SCALE GENOMIC DNA]</scope>
    <source>
        <strain evidence="9 10">NML150140-1</strain>
    </source>
</reference>
<feature type="transmembrane region" description="Helical" evidence="7">
    <location>
        <begin position="183"/>
        <end position="206"/>
    </location>
</feature>
<keyword evidence="2 7" id="KW-0813">Transport</keyword>
<protein>
    <submittedName>
        <fullName evidence="9">Sugar ABC transporter permease</fullName>
    </submittedName>
</protein>
<comment type="similarity">
    <text evidence="7">Belongs to the binding-protein-dependent transport system permease family.</text>
</comment>
<dbReference type="InterPro" id="IPR035906">
    <property type="entry name" value="MetI-like_sf"/>
</dbReference>
<keyword evidence="4 7" id="KW-0812">Transmembrane</keyword>
<evidence type="ECO:0000256" key="4">
    <source>
        <dbReference type="ARBA" id="ARBA00022692"/>
    </source>
</evidence>
<name>A0A1E3ULX4_9FIRM</name>
<dbReference type="SUPFAM" id="SSF161098">
    <property type="entry name" value="MetI-like"/>
    <property type="match status" value="1"/>
</dbReference>
<feature type="transmembrane region" description="Helical" evidence="7">
    <location>
        <begin position="77"/>
        <end position="100"/>
    </location>
</feature>
<dbReference type="CDD" id="cd06261">
    <property type="entry name" value="TM_PBP2"/>
    <property type="match status" value="1"/>
</dbReference>
<feature type="transmembrane region" description="Helical" evidence="7">
    <location>
        <begin position="12"/>
        <end position="37"/>
    </location>
</feature>
<dbReference type="Proteomes" id="UP000094271">
    <property type="component" value="Unassembled WGS sequence"/>
</dbReference>
<dbReference type="PANTHER" id="PTHR43744:SF9">
    <property type="entry name" value="POLYGALACTURONAN_RHAMNOGALACTURONAN TRANSPORT SYSTEM PERMEASE PROTEIN YTCP"/>
    <property type="match status" value="1"/>
</dbReference>
<dbReference type="Pfam" id="PF00528">
    <property type="entry name" value="BPD_transp_1"/>
    <property type="match status" value="1"/>
</dbReference>
<dbReference type="GO" id="GO:0055085">
    <property type="term" value="P:transmembrane transport"/>
    <property type="evidence" value="ECO:0007669"/>
    <property type="project" value="InterPro"/>
</dbReference>
<keyword evidence="6 7" id="KW-0472">Membrane</keyword>
<dbReference type="Gene3D" id="1.10.3720.10">
    <property type="entry name" value="MetI-like"/>
    <property type="match status" value="1"/>
</dbReference>
<comment type="caution">
    <text evidence="9">The sequence shown here is derived from an EMBL/GenBank/DDBJ whole genome shotgun (WGS) entry which is preliminary data.</text>
</comment>